<dbReference type="PANTHER" id="PTHR37323">
    <property type="entry name" value="GCN5-RELATED N-ACETYLTRANSFERASE"/>
    <property type="match status" value="1"/>
</dbReference>
<accession>A0A934M3F8</accession>
<evidence type="ECO:0000313" key="12">
    <source>
        <dbReference type="Proteomes" id="UP000613255"/>
    </source>
</evidence>
<reference evidence="11" key="1">
    <citation type="submission" date="2020-12" db="EMBL/GenBank/DDBJ databases">
        <title>Pontibaca salina gen. nov., sp. nov., isolated from marine sediment.</title>
        <authorList>
            <person name="Bo J."/>
            <person name="Wang S."/>
            <person name="Song X."/>
            <person name="Du Z."/>
        </authorList>
    </citation>
    <scope>NUCLEOTIDE SEQUENCE</scope>
    <source>
        <strain evidence="11">S1109L</strain>
    </source>
</reference>
<dbReference type="SUPFAM" id="SSF55729">
    <property type="entry name" value="Acyl-CoA N-acyltransferases (Nat)"/>
    <property type="match status" value="1"/>
</dbReference>
<evidence type="ECO:0000256" key="1">
    <source>
        <dbReference type="ARBA" id="ARBA00005189"/>
    </source>
</evidence>
<keyword evidence="12" id="KW-1185">Reference proteome</keyword>
<dbReference type="Proteomes" id="UP000613255">
    <property type="component" value="Unassembled WGS sequence"/>
</dbReference>
<evidence type="ECO:0000256" key="9">
    <source>
        <dbReference type="ARBA" id="ARBA00045724"/>
    </source>
</evidence>
<evidence type="ECO:0000256" key="2">
    <source>
        <dbReference type="ARBA" id="ARBA00022516"/>
    </source>
</evidence>
<evidence type="ECO:0000313" key="11">
    <source>
        <dbReference type="EMBL" id="MBI6629804.1"/>
    </source>
</evidence>
<keyword evidence="3" id="KW-0808">Transferase</keyword>
<dbReference type="EMBL" id="JAEIJD010000005">
    <property type="protein sequence ID" value="MBI6629804.1"/>
    <property type="molecule type" value="Genomic_DNA"/>
</dbReference>
<evidence type="ECO:0000256" key="7">
    <source>
        <dbReference type="ARBA" id="ARBA00039058"/>
    </source>
</evidence>
<proteinExistence type="inferred from homology"/>
<comment type="catalytic activity">
    <reaction evidence="10">
        <text>a (3R)-hydroxyacyl-[ACP] + L-ornithine = a lyso-ornithine lipid + holo-[ACP] + H(+)</text>
        <dbReference type="Rhea" id="RHEA:20633"/>
        <dbReference type="Rhea" id="RHEA-COMP:9685"/>
        <dbReference type="Rhea" id="RHEA-COMP:9945"/>
        <dbReference type="ChEBI" id="CHEBI:15378"/>
        <dbReference type="ChEBI" id="CHEBI:46911"/>
        <dbReference type="ChEBI" id="CHEBI:64479"/>
        <dbReference type="ChEBI" id="CHEBI:78827"/>
        <dbReference type="ChEBI" id="CHEBI:138482"/>
        <dbReference type="EC" id="2.3.2.30"/>
    </reaction>
    <physiologicalReaction direction="left-to-right" evidence="10">
        <dbReference type="Rhea" id="RHEA:20634"/>
    </physiologicalReaction>
</comment>
<comment type="function">
    <text evidence="9">Catalyzes the first step in the biosynthesis of ornithine lipids, which are phosphorus-free membrane lipids. Catalyzes the 3-hydroxyacyl-acyl carrier protein-dependent acylation of ornithine to form lyso-ornithine lipid (LOL).</text>
</comment>
<dbReference type="GO" id="GO:0043810">
    <property type="term" value="F:ornithine-acyl [acyl carrier protein] N-acyltransferase activity"/>
    <property type="evidence" value="ECO:0007669"/>
    <property type="project" value="UniProtKB-EC"/>
</dbReference>
<name>A0A934M3F8_9RHOB</name>
<evidence type="ECO:0000256" key="6">
    <source>
        <dbReference type="ARBA" id="ARBA00038095"/>
    </source>
</evidence>
<dbReference type="EC" id="2.3.2.30" evidence="7"/>
<comment type="similarity">
    <text evidence="6">Belongs to the acetyltransferase family. OlsB subfamily.</text>
</comment>
<keyword evidence="5" id="KW-0012">Acyltransferase</keyword>
<keyword evidence="4" id="KW-0443">Lipid metabolism</keyword>
<evidence type="ECO:0000256" key="5">
    <source>
        <dbReference type="ARBA" id="ARBA00023315"/>
    </source>
</evidence>
<dbReference type="Pfam" id="PF13444">
    <property type="entry name" value="Acetyltransf_5"/>
    <property type="match status" value="1"/>
</dbReference>
<evidence type="ECO:0000256" key="10">
    <source>
        <dbReference type="ARBA" id="ARBA00047785"/>
    </source>
</evidence>
<organism evidence="11 12">
    <name type="scientific">Pontibaca salina</name>
    <dbReference type="NCBI Taxonomy" id="2795731"/>
    <lineage>
        <taxon>Bacteria</taxon>
        <taxon>Pseudomonadati</taxon>
        <taxon>Pseudomonadota</taxon>
        <taxon>Alphaproteobacteria</taxon>
        <taxon>Rhodobacterales</taxon>
        <taxon>Roseobacteraceae</taxon>
        <taxon>Pontibaca</taxon>
    </lineage>
</organism>
<gene>
    <name evidence="11" type="ORF">JAO82_07890</name>
</gene>
<protein>
    <recommendedName>
        <fullName evidence="8">L-ornithine N(alpha)-acyltransferase</fullName>
        <ecNumber evidence="7">2.3.2.30</ecNumber>
    </recommendedName>
</protein>
<comment type="caution">
    <text evidence="11">The sequence shown here is derived from an EMBL/GenBank/DDBJ whole genome shotgun (WGS) entry which is preliminary data.</text>
</comment>
<evidence type="ECO:0000256" key="4">
    <source>
        <dbReference type="ARBA" id="ARBA00023098"/>
    </source>
</evidence>
<sequence>MTSRQSDLPFLTKGRYSAYLISGEGEIADAVALRVLAFGPPGGSDEFDPLCTHLLIRLEQSGTLVCCLRMLALANGGEAKRSYSAQFYDLSRLAQLAAPMFEIGRFCIHPDWHDPDILRIAWGAITRFVDKRGAAFLFGCSSFSGVDPTPYLDAFSVLKARHLAPLALRPGVKWPDPFRFAAELQCRPDPRSAAAQMPPLLRSYLLMGGQVSDHAVIDWHMNTLHVFTMLEIAAIPPARKRLLRTIAASH</sequence>
<keyword evidence="2" id="KW-0444">Lipid biosynthesis</keyword>
<evidence type="ECO:0000256" key="3">
    <source>
        <dbReference type="ARBA" id="ARBA00022679"/>
    </source>
</evidence>
<comment type="pathway">
    <text evidence="1">Lipid metabolism.</text>
</comment>
<dbReference type="AlphaFoldDB" id="A0A934M3F8"/>
<dbReference type="InterPro" id="IPR016181">
    <property type="entry name" value="Acyl_CoA_acyltransferase"/>
</dbReference>
<dbReference type="RefSeq" id="WP_198685828.1">
    <property type="nucleotide sequence ID" value="NZ_JAEIJD010000005.1"/>
</dbReference>
<evidence type="ECO:0000256" key="8">
    <source>
        <dbReference type="ARBA" id="ARBA00039866"/>
    </source>
</evidence>
<dbReference type="Gene3D" id="3.40.630.30">
    <property type="match status" value="1"/>
</dbReference>
<dbReference type="GO" id="GO:0006629">
    <property type="term" value="P:lipid metabolic process"/>
    <property type="evidence" value="ECO:0007669"/>
    <property type="project" value="UniProtKB-KW"/>
</dbReference>
<dbReference type="InterPro" id="IPR052351">
    <property type="entry name" value="Ornithine_N-alpha-AT"/>
</dbReference>
<dbReference type="PANTHER" id="PTHR37323:SF1">
    <property type="entry name" value="L-ORNITHINE N(ALPHA)-ACYLTRANSFERASE"/>
    <property type="match status" value="1"/>
</dbReference>